<sequence length="275" mass="30450">MKKFTKIALIVVLITGIVGGCLAGVGLVFGGSVRSITGNFTNSRLYHVLRRACRDHEGPWWDMDDDFNDYRHSLGDLDNFNHGSMEQREFLPSEIDSIDIEIYSGKVEIRTIPEDEIRISGLTDQDFLELDTEDRELSLERAYHDYGVMEDLVIEVPESKVFSSLDVHLESGEFLSSGKLSVRESDFTLMSGSVQIELLDAQETDIEMASGDLAVTQIGRLEDYAVRTKCASGHLVLNGEEHAGTTNARYGTAGSLKKIDIESSSGSVAVNFENQ</sequence>
<dbReference type="EMBL" id="CACRSY010000008">
    <property type="protein sequence ID" value="VYS91712.1"/>
    <property type="molecule type" value="Genomic_DNA"/>
</dbReference>
<evidence type="ECO:0000259" key="1">
    <source>
        <dbReference type="Pfam" id="PF13349"/>
    </source>
</evidence>
<dbReference type="Pfam" id="PF13349">
    <property type="entry name" value="DUF4097"/>
    <property type="match status" value="1"/>
</dbReference>
<dbReference type="RefSeq" id="WP_156342133.1">
    <property type="nucleotide sequence ID" value="NZ_CACRSY010000008.1"/>
</dbReference>
<accession>A0A6N2SEK4</accession>
<gene>
    <name evidence="2" type="ORF">BHLFYP23_02070</name>
</gene>
<dbReference type="AlphaFoldDB" id="A0A6N2SEK4"/>
<reference evidence="2" key="1">
    <citation type="submission" date="2019-11" db="EMBL/GenBank/DDBJ databases">
        <authorList>
            <person name="Feng L."/>
        </authorList>
    </citation>
    <scope>NUCLEOTIDE SEQUENCE</scope>
    <source>
        <strain evidence="2">BhanseniiLFYP23</strain>
    </source>
</reference>
<proteinExistence type="predicted"/>
<evidence type="ECO:0000313" key="2">
    <source>
        <dbReference type="EMBL" id="VYS91712.1"/>
    </source>
</evidence>
<organism evidence="2">
    <name type="scientific">Blautia hansenii</name>
    <name type="common">Ruminococcus hansenii</name>
    <dbReference type="NCBI Taxonomy" id="1322"/>
    <lineage>
        <taxon>Bacteria</taxon>
        <taxon>Bacillati</taxon>
        <taxon>Bacillota</taxon>
        <taxon>Clostridia</taxon>
        <taxon>Lachnospirales</taxon>
        <taxon>Lachnospiraceae</taxon>
        <taxon>Blautia</taxon>
    </lineage>
</organism>
<protein>
    <recommendedName>
        <fullName evidence="1">DUF4097 domain-containing protein</fullName>
    </recommendedName>
</protein>
<feature type="domain" description="DUF4097" evidence="1">
    <location>
        <begin position="95"/>
        <end position="272"/>
    </location>
</feature>
<name>A0A6N2SEK4_BLAHA</name>
<dbReference type="PROSITE" id="PS51257">
    <property type="entry name" value="PROKAR_LIPOPROTEIN"/>
    <property type="match status" value="1"/>
</dbReference>
<dbReference type="InterPro" id="IPR025164">
    <property type="entry name" value="Toastrack_DUF4097"/>
</dbReference>